<gene>
    <name evidence="2" type="ORF">DES36_10790</name>
</gene>
<protein>
    <submittedName>
        <fullName evidence="2">Beta-lysine acetyltransferase</fullName>
    </submittedName>
</protein>
<dbReference type="RefSeq" id="WP_113920468.1">
    <property type="nucleotide sequence ID" value="NZ_QNRX01000007.1"/>
</dbReference>
<dbReference type="GO" id="GO:0008080">
    <property type="term" value="F:N-acetyltransferase activity"/>
    <property type="evidence" value="ECO:0007669"/>
    <property type="project" value="InterPro"/>
</dbReference>
<accession>A0A366IAG5</accession>
<dbReference type="EMBL" id="QNRX01000007">
    <property type="protein sequence ID" value="RBP65350.1"/>
    <property type="molecule type" value="Genomic_DNA"/>
</dbReference>
<dbReference type="InterPro" id="IPR000182">
    <property type="entry name" value="GNAT_dom"/>
</dbReference>
<proteinExistence type="predicted"/>
<comment type="caution">
    <text evidence="2">The sequence shown here is derived from an EMBL/GenBank/DDBJ whole genome shotgun (WGS) entry which is preliminary data.</text>
</comment>
<sequence>MFDIIEKLGNCTIHHGKSNNRIYLMDYNSKDENIIIDRIEDLAEKEEYSKIVLKIPENAIQQFLERAYHIEGQIPRYFMGKENCIFLSKFLLPERGKSDKEHIYKKNIDIARTKLQVLPESLHSNFTLQKMDEKRAPEMVALYKKVFLSYPFPIFDTHYIIDTMKDNIAYFGIYYNKELIALSSSEISYKYKNAEMTDFAINPEYRGKGLAKHLLNTMEKEMKNQGIQTVYSIARSLSLPMNCTFSSVGYKYGGTLLNNTQISGQIESMNIWYKN</sequence>
<dbReference type="Pfam" id="PF00583">
    <property type="entry name" value="Acetyltransf_1"/>
    <property type="match status" value="1"/>
</dbReference>
<keyword evidence="2" id="KW-0808">Transferase</keyword>
<keyword evidence="3" id="KW-1185">Reference proteome</keyword>
<feature type="domain" description="N-acetyltransferase" evidence="1">
    <location>
        <begin position="126"/>
        <end position="272"/>
    </location>
</feature>
<dbReference type="PROSITE" id="PS51186">
    <property type="entry name" value="GNAT"/>
    <property type="match status" value="1"/>
</dbReference>
<dbReference type="InterPro" id="IPR022525">
    <property type="entry name" value="GNAT_AblB"/>
</dbReference>
<organism evidence="2 3">
    <name type="scientific">Alkalibaculum bacchi</name>
    <dbReference type="NCBI Taxonomy" id="645887"/>
    <lineage>
        <taxon>Bacteria</taxon>
        <taxon>Bacillati</taxon>
        <taxon>Bacillota</taxon>
        <taxon>Clostridia</taxon>
        <taxon>Eubacteriales</taxon>
        <taxon>Eubacteriaceae</taxon>
        <taxon>Alkalibaculum</taxon>
    </lineage>
</organism>
<dbReference type="InterPro" id="IPR016181">
    <property type="entry name" value="Acyl_CoA_acyltransferase"/>
</dbReference>
<name>A0A366IAG5_9FIRM</name>
<dbReference type="SUPFAM" id="SSF55729">
    <property type="entry name" value="Acyl-CoA N-acyltransferases (Nat)"/>
    <property type="match status" value="1"/>
</dbReference>
<dbReference type="Proteomes" id="UP000253490">
    <property type="component" value="Unassembled WGS sequence"/>
</dbReference>
<evidence type="ECO:0000313" key="3">
    <source>
        <dbReference type="Proteomes" id="UP000253490"/>
    </source>
</evidence>
<dbReference type="NCBIfam" id="TIGR03827">
    <property type="entry name" value="GNAT_ablB"/>
    <property type="match status" value="1"/>
</dbReference>
<dbReference type="AlphaFoldDB" id="A0A366IAG5"/>
<dbReference type="OrthoDB" id="9790652at2"/>
<evidence type="ECO:0000313" key="2">
    <source>
        <dbReference type="EMBL" id="RBP65350.1"/>
    </source>
</evidence>
<evidence type="ECO:0000259" key="1">
    <source>
        <dbReference type="PROSITE" id="PS51186"/>
    </source>
</evidence>
<dbReference type="CDD" id="cd04301">
    <property type="entry name" value="NAT_SF"/>
    <property type="match status" value="1"/>
</dbReference>
<reference evidence="2 3" key="1">
    <citation type="submission" date="2018-06" db="EMBL/GenBank/DDBJ databases">
        <title>Genomic Encyclopedia of Type Strains, Phase IV (KMG-IV): sequencing the most valuable type-strain genomes for metagenomic binning, comparative biology and taxonomic classification.</title>
        <authorList>
            <person name="Goeker M."/>
        </authorList>
    </citation>
    <scope>NUCLEOTIDE SEQUENCE [LARGE SCALE GENOMIC DNA]</scope>
    <source>
        <strain evidence="2 3">DSM 22112</strain>
    </source>
</reference>
<dbReference type="Gene3D" id="3.40.630.30">
    <property type="match status" value="1"/>
</dbReference>